<organism evidence="2 3">
    <name type="scientific">Pleurodeles waltl</name>
    <name type="common">Iberian ribbed newt</name>
    <dbReference type="NCBI Taxonomy" id="8319"/>
    <lineage>
        <taxon>Eukaryota</taxon>
        <taxon>Metazoa</taxon>
        <taxon>Chordata</taxon>
        <taxon>Craniata</taxon>
        <taxon>Vertebrata</taxon>
        <taxon>Euteleostomi</taxon>
        <taxon>Amphibia</taxon>
        <taxon>Batrachia</taxon>
        <taxon>Caudata</taxon>
        <taxon>Salamandroidea</taxon>
        <taxon>Salamandridae</taxon>
        <taxon>Pleurodelinae</taxon>
        <taxon>Pleurodeles</taxon>
    </lineage>
</organism>
<name>A0AAV7TM98_PLEWA</name>
<dbReference type="Proteomes" id="UP001066276">
    <property type="component" value="Chromosome 3_2"/>
</dbReference>
<feature type="compositionally biased region" description="Basic and acidic residues" evidence="1">
    <location>
        <begin position="72"/>
        <end position="86"/>
    </location>
</feature>
<gene>
    <name evidence="2" type="ORF">NDU88_002089</name>
</gene>
<evidence type="ECO:0000313" key="2">
    <source>
        <dbReference type="EMBL" id="KAJ1176822.1"/>
    </source>
</evidence>
<sequence>MTSGETRVSRREKRKKERTGRGGGRRREEPRVMAMDKEASETAAPRRSIGGELKVFGGSKYRFPIAATKETNPTEREKDMSKDTRHTPIVAWLTQVQDRI</sequence>
<proteinExistence type="predicted"/>
<protein>
    <submittedName>
        <fullName evidence="2">Uncharacterized protein</fullName>
    </submittedName>
</protein>
<evidence type="ECO:0000313" key="3">
    <source>
        <dbReference type="Proteomes" id="UP001066276"/>
    </source>
</evidence>
<keyword evidence="3" id="KW-1185">Reference proteome</keyword>
<feature type="compositionally biased region" description="Basic and acidic residues" evidence="1">
    <location>
        <begin position="25"/>
        <end position="40"/>
    </location>
</feature>
<dbReference type="EMBL" id="JANPWB010000006">
    <property type="protein sequence ID" value="KAJ1176822.1"/>
    <property type="molecule type" value="Genomic_DNA"/>
</dbReference>
<dbReference type="AlphaFoldDB" id="A0AAV7TM98"/>
<evidence type="ECO:0000256" key="1">
    <source>
        <dbReference type="SAM" id="MobiDB-lite"/>
    </source>
</evidence>
<comment type="caution">
    <text evidence="2">The sequence shown here is derived from an EMBL/GenBank/DDBJ whole genome shotgun (WGS) entry which is preliminary data.</text>
</comment>
<feature type="region of interest" description="Disordered" evidence="1">
    <location>
        <begin position="1"/>
        <end position="51"/>
    </location>
</feature>
<accession>A0AAV7TM98</accession>
<feature type="region of interest" description="Disordered" evidence="1">
    <location>
        <begin position="66"/>
        <end position="88"/>
    </location>
</feature>
<reference evidence="2" key="1">
    <citation type="journal article" date="2022" name="bioRxiv">
        <title>Sequencing and chromosome-scale assembly of the giantPleurodeles waltlgenome.</title>
        <authorList>
            <person name="Brown T."/>
            <person name="Elewa A."/>
            <person name="Iarovenko S."/>
            <person name="Subramanian E."/>
            <person name="Araus A.J."/>
            <person name="Petzold A."/>
            <person name="Susuki M."/>
            <person name="Suzuki K.-i.T."/>
            <person name="Hayashi T."/>
            <person name="Toyoda A."/>
            <person name="Oliveira C."/>
            <person name="Osipova E."/>
            <person name="Leigh N.D."/>
            <person name="Simon A."/>
            <person name="Yun M.H."/>
        </authorList>
    </citation>
    <scope>NUCLEOTIDE SEQUENCE</scope>
    <source>
        <strain evidence="2">20211129_DDA</strain>
        <tissue evidence="2">Liver</tissue>
    </source>
</reference>